<proteinExistence type="inferred from homology"/>
<dbReference type="GO" id="GO:0003735">
    <property type="term" value="F:structural constituent of ribosome"/>
    <property type="evidence" value="ECO:0007669"/>
    <property type="project" value="InterPro"/>
</dbReference>
<keyword evidence="2 7" id="KW-0699">rRNA-binding</keyword>
<evidence type="ECO:0000256" key="5">
    <source>
        <dbReference type="ARBA" id="ARBA00023274"/>
    </source>
</evidence>
<dbReference type="OrthoDB" id="9803610at2"/>
<accession>A0A4R9ABX0</accession>
<dbReference type="SUPFAM" id="SSF46946">
    <property type="entry name" value="S13-like H2TH domain"/>
    <property type="match status" value="1"/>
</dbReference>
<comment type="subunit">
    <text evidence="7">Part of the 30S ribosomal subunit. Forms a loose heterodimer with protein S19. Forms two bridges to the 50S subunit in the 70S ribosome.</text>
</comment>
<dbReference type="EMBL" id="SOHE01000002">
    <property type="protein sequence ID" value="TFD56121.1"/>
    <property type="molecule type" value="Genomic_DNA"/>
</dbReference>
<dbReference type="FunFam" id="4.10.910.10:FF:000001">
    <property type="entry name" value="30S ribosomal protein S13"/>
    <property type="match status" value="1"/>
</dbReference>
<evidence type="ECO:0000256" key="8">
    <source>
        <dbReference type="RuleBase" id="RU003830"/>
    </source>
</evidence>
<dbReference type="GO" id="GO:0006412">
    <property type="term" value="P:translation"/>
    <property type="evidence" value="ECO:0007669"/>
    <property type="project" value="UniProtKB-UniRule"/>
</dbReference>
<comment type="similarity">
    <text evidence="1 7 8">Belongs to the universal ribosomal protein uS13 family.</text>
</comment>
<dbReference type="Gene3D" id="4.10.910.10">
    <property type="entry name" value="30s ribosomal protein s13, domain 2"/>
    <property type="match status" value="1"/>
</dbReference>
<comment type="caution">
    <text evidence="10">The sequence shown here is derived from an EMBL/GenBank/DDBJ whole genome shotgun (WGS) entry which is preliminary data.</text>
</comment>
<dbReference type="PROSITE" id="PS50159">
    <property type="entry name" value="RIBOSOMAL_S13_2"/>
    <property type="match status" value="1"/>
</dbReference>
<evidence type="ECO:0000313" key="10">
    <source>
        <dbReference type="EMBL" id="TFD56121.1"/>
    </source>
</evidence>
<dbReference type="HAMAP" id="MF_01315">
    <property type="entry name" value="Ribosomal_uS13"/>
    <property type="match status" value="1"/>
</dbReference>
<protein>
    <recommendedName>
        <fullName evidence="6 7">Small ribosomal subunit protein uS13</fullName>
    </recommendedName>
</protein>
<keyword evidence="5 7" id="KW-0687">Ribonucleoprotein</keyword>
<keyword evidence="4 7" id="KW-0689">Ribosomal protein</keyword>
<reference evidence="10 11" key="1">
    <citation type="submission" date="2019-03" db="EMBL/GenBank/DDBJ databases">
        <title>Genomics of glacier-inhabiting Cryobacterium strains.</title>
        <authorList>
            <person name="Liu Q."/>
            <person name="Xin Y.-H."/>
        </authorList>
    </citation>
    <scope>NUCLEOTIDE SEQUENCE [LARGE SCALE GENOMIC DNA]</scope>
    <source>
        <strain evidence="10 11">Hh14</strain>
    </source>
</reference>
<feature type="region of interest" description="Disordered" evidence="9">
    <location>
        <begin position="95"/>
        <end position="124"/>
    </location>
</feature>
<dbReference type="GO" id="GO:0019843">
    <property type="term" value="F:rRNA binding"/>
    <property type="evidence" value="ECO:0007669"/>
    <property type="project" value="UniProtKB-UniRule"/>
</dbReference>
<evidence type="ECO:0000256" key="4">
    <source>
        <dbReference type="ARBA" id="ARBA00022980"/>
    </source>
</evidence>
<evidence type="ECO:0000256" key="3">
    <source>
        <dbReference type="ARBA" id="ARBA00022884"/>
    </source>
</evidence>
<keyword evidence="11" id="KW-1185">Reference proteome</keyword>
<dbReference type="InterPro" id="IPR001892">
    <property type="entry name" value="Ribosomal_uS13"/>
</dbReference>
<dbReference type="PIRSF" id="PIRSF002134">
    <property type="entry name" value="Ribosomal_S13"/>
    <property type="match status" value="1"/>
</dbReference>
<dbReference type="PANTHER" id="PTHR10871:SF1">
    <property type="entry name" value="SMALL RIBOSOMAL SUBUNIT PROTEIN US13M"/>
    <property type="match status" value="1"/>
</dbReference>
<dbReference type="Gene3D" id="1.10.8.50">
    <property type="match status" value="1"/>
</dbReference>
<name>A0A4R9ABX0_9MICO</name>
<dbReference type="FunFam" id="1.10.8.50:FF:000001">
    <property type="entry name" value="30S ribosomal protein S13"/>
    <property type="match status" value="1"/>
</dbReference>
<dbReference type="InterPro" id="IPR018269">
    <property type="entry name" value="Ribosomal_uS13_CS"/>
</dbReference>
<dbReference type="GO" id="GO:0015935">
    <property type="term" value="C:small ribosomal subunit"/>
    <property type="evidence" value="ECO:0007669"/>
    <property type="project" value="TreeGrafter"/>
</dbReference>
<dbReference type="NCBIfam" id="TIGR03631">
    <property type="entry name" value="uS13_bact"/>
    <property type="match status" value="1"/>
</dbReference>
<dbReference type="PANTHER" id="PTHR10871">
    <property type="entry name" value="30S RIBOSOMAL PROTEIN S13/40S RIBOSOMAL PROTEIN S18"/>
    <property type="match status" value="1"/>
</dbReference>
<dbReference type="InterPro" id="IPR019980">
    <property type="entry name" value="Ribosomal_uS13_bac-type"/>
</dbReference>
<comment type="function">
    <text evidence="7">Located at the top of the head of the 30S subunit, it contacts several helices of the 16S rRNA. In the 70S ribosome it contacts the 23S rRNA (bridge B1a) and protein L5 of the 50S subunit (bridge B1b), connecting the 2 subunits; these bridges are implicated in subunit movement. Contacts the tRNAs in the A and P-sites.</text>
</comment>
<evidence type="ECO:0000256" key="2">
    <source>
        <dbReference type="ARBA" id="ARBA00022730"/>
    </source>
</evidence>
<keyword evidence="7" id="KW-0820">tRNA-binding</keyword>
<dbReference type="GO" id="GO:0000049">
    <property type="term" value="F:tRNA binding"/>
    <property type="evidence" value="ECO:0007669"/>
    <property type="project" value="UniProtKB-UniRule"/>
</dbReference>
<evidence type="ECO:0000256" key="7">
    <source>
        <dbReference type="HAMAP-Rule" id="MF_01315"/>
    </source>
</evidence>
<dbReference type="GO" id="GO:0005829">
    <property type="term" value="C:cytosol"/>
    <property type="evidence" value="ECO:0007669"/>
    <property type="project" value="TreeGrafter"/>
</dbReference>
<evidence type="ECO:0000256" key="1">
    <source>
        <dbReference type="ARBA" id="ARBA00008080"/>
    </source>
</evidence>
<dbReference type="Pfam" id="PF00416">
    <property type="entry name" value="Ribosomal_S13"/>
    <property type="match status" value="1"/>
</dbReference>
<sequence>MARLAGVDIPRDKRVEVALTYIYGVGRTRALKTLADTAIDGNIRVKDLSDDQLVLLRDYVEGTFKVEGDLRREVAADIRRKVEIGSYEGIRHRKGLPVRGQRTKTNARTRKGPKRTVAGKKKAR</sequence>
<evidence type="ECO:0000256" key="9">
    <source>
        <dbReference type="SAM" id="MobiDB-lite"/>
    </source>
</evidence>
<dbReference type="Proteomes" id="UP000297447">
    <property type="component" value="Unassembled WGS sequence"/>
</dbReference>
<dbReference type="PROSITE" id="PS00646">
    <property type="entry name" value="RIBOSOMAL_S13_1"/>
    <property type="match status" value="1"/>
</dbReference>
<keyword evidence="3 7" id="KW-0694">RNA-binding</keyword>
<gene>
    <name evidence="7 10" type="primary">rpsM</name>
    <name evidence="10" type="ORF">E3T55_00310</name>
</gene>
<evidence type="ECO:0000313" key="11">
    <source>
        <dbReference type="Proteomes" id="UP000297447"/>
    </source>
</evidence>
<dbReference type="InterPro" id="IPR010979">
    <property type="entry name" value="Ribosomal_uS13-like_H2TH"/>
</dbReference>
<dbReference type="AlphaFoldDB" id="A0A4R9ABX0"/>
<dbReference type="RefSeq" id="WP_134517592.1">
    <property type="nucleotide sequence ID" value="NZ_SOHE01000002.1"/>
</dbReference>
<organism evidence="10 11">
    <name type="scientific">Cryobacterium frigoriphilum</name>
    <dbReference type="NCBI Taxonomy" id="1259150"/>
    <lineage>
        <taxon>Bacteria</taxon>
        <taxon>Bacillati</taxon>
        <taxon>Actinomycetota</taxon>
        <taxon>Actinomycetes</taxon>
        <taxon>Micrococcales</taxon>
        <taxon>Microbacteriaceae</taxon>
        <taxon>Cryobacterium</taxon>
    </lineage>
</organism>
<dbReference type="InterPro" id="IPR027437">
    <property type="entry name" value="Rbsml_uS13_C"/>
</dbReference>
<evidence type="ECO:0000256" key="6">
    <source>
        <dbReference type="ARBA" id="ARBA00035166"/>
    </source>
</evidence>